<keyword evidence="2" id="KW-1185">Reference proteome</keyword>
<reference evidence="1" key="1">
    <citation type="submission" date="2022-02" db="EMBL/GenBank/DDBJ databases">
        <title>Plant Genome Project.</title>
        <authorList>
            <person name="Zhang R.-G."/>
        </authorList>
    </citation>
    <scope>NUCLEOTIDE SEQUENCE</scope>
    <source>
        <strain evidence="1">AT1</strain>
    </source>
</reference>
<accession>A0ACC0PYI5</accession>
<dbReference type="Proteomes" id="UP001062846">
    <property type="component" value="Chromosome 1"/>
</dbReference>
<evidence type="ECO:0000313" key="1">
    <source>
        <dbReference type="EMBL" id="KAI8570244.1"/>
    </source>
</evidence>
<proteinExistence type="predicted"/>
<evidence type="ECO:0000313" key="2">
    <source>
        <dbReference type="Proteomes" id="UP001062846"/>
    </source>
</evidence>
<gene>
    <name evidence="1" type="ORF">RHMOL_Rhmol01G0019200</name>
</gene>
<name>A0ACC0PYI5_RHOML</name>
<sequence length="159" mass="18170">MHMWHLLLEGTVDESLLTFQQSHRSHSIWANDGEPPVDSKTITVRRSQSKLKKMDPPVPPVLQFIRQAGFGGVIDLSFISLDIGLMIALLERWRLETHLFHLRTGKWTATLQDLEVLLGLPVDGEPIIRSTNEDWDLLCQRLLEIVSENKVDRKGGKVR</sequence>
<dbReference type="EMBL" id="CM046388">
    <property type="protein sequence ID" value="KAI8570244.1"/>
    <property type="molecule type" value="Genomic_DNA"/>
</dbReference>
<organism evidence="1 2">
    <name type="scientific">Rhododendron molle</name>
    <name type="common">Chinese azalea</name>
    <name type="synonym">Azalea mollis</name>
    <dbReference type="NCBI Taxonomy" id="49168"/>
    <lineage>
        <taxon>Eukaryota</taxon>
        <taxon>Viridiplantae</taxon>
        <taxon>Streptophyta</taxon>
        <taxon>Embryophyta</taxon>
        <taxon>Tracheophyta</taxon>
        <taxon>Spermatophyta</taxon>
        <taxon>Magnoliopsida</taxon>
        <taxon>eudicotyledons</taxon>
        <taxon>Gunneridae</taxon>
        <taxon>Pentapetalae</taxon>
        <taxon>asterids</taxon>
        <taxon>Ericales</taxon>
        <taxon>Ericaceae</taxon>
        <taxon>Ericoideae</taxon>
        <taxon>Rhodoreae</taxon>
        <taxon>Rhododendron</taxon>
    </lineage>
</organism>
<protein>
    <submittedName>
        <fullName evidence="1">Uncharacterized protein</fullName>
    </submittedName>
</protein>
<comment type="caution">
    <text evidence="1">The sequence shown here is derived from an EMBL/GenBank/DDBJ whole genome shotgun (WGS) entry which is preliminary data.</text>
</comment>